<dbReference type="OrthoDB" id="9787927at2"/>
<dbReference type="STRING" id="441112.SAMN04488094_11288"/>
<dbReference type="InterPro" id="IPR003593">
    <property type="entry name" value="AAA+_ATPase"/>
</dbReference>
<feature type="domain" description="KaiC" evidence="1">
    <location>
        <begin position="2"/>
        <end position="242"/>
    </location>
</feature>
<evidence type="ECO:0000313" key="2">
    <source>
        <dbReference type="EMBL" id="SFC97320.1"/>
    </source>
</evidence>
<dbReference type="SUPFAM" id="SSF52540">
    <property type="entry name" value="P-loop containing nucleoside triphosphate hydrolases"/>
    <property type="match status" value="2"/>
</dbReference>
<organism evidence="2 3">
    <name type="scientific">Tropicimonas isoalkanivorans</name>
    <dbReference type="NCBI Taxonomy" id="441112"/>
    <lineage>
        <taxon>Bacteria</taxon>
        <taxon>Pseudomonadati</taxon>
        <taxon>Pseudomonadota</taxon>
        <taxon>Alphaproteobacteria</taxon>
        <taxon>Rhodobacterales</taxon>
        <taxon>Roseobacteraceae</taxon>
        <taxon>Tropicimonas</taxon>
    </lineage>
</organism>
<name>A0A1I1NU96_9RHOB</name>
<proteinExistence type="predicted"/>
<dbReference type="Proteomes" id="UP000198728">
    <property type="component" value="Unassembled WGS sequence"/>
</dbReference>
<dbReference type="RefSeq" id="WP_093362079.1">
    <property type="nucleotide sequence ID" value="NZ_FOLG01000012.1"/>
</dbReference>
<dbReference type="InterPro" id="IPR010624">
    <property type="entry name" value="KaiC_dom"/>
</dbReference>
<feature type="domain" description="KaiC" evidence="1">
    <location>
        <begin position="245"/>
        <end position="469"/>
    </location>
</feature>
<dbReference type="AlphaFoldDB" id="A0A1I1NU96"/>
<dbReference type="PROSITE" id="PS51146">
    <property type="entry name" value="KAIC"/>
    <property type="match status" value="2"/>
</dbReference>
<dbReference type="EMBL" id="FOLG01000012">
    <property type="protein sequence ID" value="SFC97320.1"/>
    <property type="molecule type" value="Genomic_DNA"/>
</dbReference>
<dbReference type="Pfam" id="PF06745">
    <property type="entry name" value="ATPase"/>
    <property type="match status" value="2"/>
</dbReference>
<dbReference type="Gene3D" id="3.40.50.300">
    <property type="entry name" value="P-loop containing nucleotide triphosphate hydrolases"/>
    <property type="match status" value="2"/>
</dbReference>
<dbReference type="InterPro" id="IPR051347">
    <property type="entry name" value="Circadian_clock_KaiC-rel"/>
</dbReference>
<gene>
    <name evidence="2" type="ORF">SAMN04488094_11288</name>
</gene>
<dbReference type="PANTHER" id="PTHR42926">
    <property type="match status" value="1"/>
</dbReference>
<dbReference type="GO" id="GO:0005524">
    <property type="term" value="F:ATP binding"/>
    <property type="evidence" value="ECO:0007669"/>
    <property type="project" value="InterPro"/>
</dbReference>
<reference evidence="2 3" key="1">
    <citation type="submission" date="2016-10" db="EMBL/GenBank/DDBJ databases">
        <authorList>
            <person name="de Groot N.N."/>
        </authorList>
    </citation>
    <scope>NUCLEOTIDE SEQUENCE [LARGE SCALE GENOMIC DNA]</scope>
    <source>
        <strain evidence="2 3">DSM 19548</strain>
    </source>
</reference>
<accession>A0A1I1NU96</accession>
<protein>
    <submittedName>
        <fullName evidence="2">Circadian clock protein KaiC</fullName>
    </submittedName>
</protein>
<evidence type="ECO:0000313" key="3">
    <source>
        <dbReference type="Proteomes" id="UP000198728"/>
    </source>
</evidence>
<sequence length="469" mass="51999">MDQIGTGCAGFDHVLRGGYPRNSIHLLQGAPGTGKTTLALQFLMEGRDRGETCLYVTLSQTELDLQRIAASHGWSLDGIKVIEVSAHEAGGFSEQSIFQTADLRLDETRRAVQGAIDEFEPARLVYDSLLEIRLLSPDVPRYQRELIGFRDYIARKGITVLLVDTDVDTNDNGELESRGVVHSVSTLDKQLPDYGRAKRRMQVAKMRGVPIFAGWHDMDIREGEGVVVYPRLSPRERPVDSLDGELIRSGRERLDSIFGGGLEPGTTTMVVGQAGTGKSTIASLYATAALARGESVALFLFEERIETFFRRSEGLGMDLRDYYQDGRLHIYDFNPDEISAGEFTQLVQKEAEADDLRVVVIDSFTGYMSSLTDHSQALFDIQALLKHVSRQNVLTILIVAQHGLLGHNSNTPVDVSFLGDTVLFLRMHEEKGRVHRDIVAVKKRHGPHELDVRELVIESGNVDVGPAAR</sequence>
<evidence type="ECO:0000259" key="1">
    <source>
        <dbReference type="PROSITE" id="PS51146"/>
    </source>
</evidence>
<dbReference type="InterPro" id="IPR014774">
    <property type="entry name" value="KaiC-like_dom"/>
</dbReference>
<keyword evidence="3" id="KW-1185">Reference proteome</keyword>
<dbReference type="SMART" id="SM00382">
    <property type="entry name" value="AAA"/>
    <property type="match status" value="2"/>
</dbReference>
<dbReference type="PANTHER" id="PTHR42926:SF1">
    <property type="entry name" value="CIRCADIAN CLOCK OSCILLATOR PROTEIN KAIC 1"/>
    <property type="match status" value="1"/>
</dbReference>
<dbReference type="InterPro" id="IPR027417">
    <property type="entry name" value="P-loop_NTPase"/>
</dbReference>